<comment type="caution">
    <text evidence="2">The sequence shown here is derived from an EMBL/GenBank/DDBJ whole genome shotgun (WGS) entry which is preliminary data.</text>
</comment>
<gene>
    <name evidence="2" type="ORF">CDV36_010693</name>
</gene>
<reference evidence="2 3" key="1">
    <citation type="submission" date="2017-06" db="EMBL/GenBank/DDBJ databases">
        <title>Comparative genomic analysis of Ambrosia Fusariam Clade fungi.</title>
        <authorList>
            <person name="Stajich J.E."/>
            <person name="Carrillo J."/>
            <person name="Kijimoto T."/>
            <person name="Eskalen A."/>
            <person name="O'Donnell K."/>
            <person name="Kasson M."/>
        </authorList>
    </citation>
    <scope>NUCLEOTIDE SEQUENCE [LARGE SCALE GENOMIC DNA]</scope>
    <source>
        <strain evidence="2">UCR3666</strain>
    </source>
</reference>
<dbReference type="AlphaFoldDB" id="A0A3M2RWW7"/>
<organism evidence="2 3">
    <name type="scientific">Fusarium kuroshium</name>
    <dbReference type="NCBI Taxonomy" id="2010991"/>
    <lineage>
        <taxon>Eukaryota</taxon>
        <taxon>Fungi</taxon>
        <taxon>Dikarya</taxon>
        <taxon>Ascomycota</taxon>
        <taxon>Pezizomycotina</taxon>
        <taxon>Sordariomycetes</taxon>
        <taxon>Hypocreomycetidae</taxon>
        <taxon>Hypocreales</taxon>
        <taxon>Nectriaceae</taxon>
        <taxon>Fusarium</taxon>
        <taxon>Fusarium solani species complex</taxon>
    </lineage>
</organism>
<feature type="compositionally biased region" description="Low complexity" evidence="1">
    <location>
        <begin position="29"/>
        <end position="40"/>
    </location>
</feature>
<proteinExistence type="predicted"/>
<sequence length="138" mass="15384">MGSTTLNQVDSSTASNNSHGYFNAPVDKTSSSETSPLSTPGLKADESSEHSAASKPIPALLRDFPKPQDEVDVKTMLDRQPGRWTIQGQMEANQRRAKPAAHNEEEIKAQRHQDFEKAKQDLRAFQGHLRTSSEQWRP</sequence>
<evidence type="ECO:0000256" key="1">
    <source>
        <dbReference type="SAM" id="MobiDB-lite"/>
    </source>
</evidence>
<feature type="region of interest" description="Disordered" evidence="1">
    <location>
        <begin position="1"/>
        <end position="69"/>
    </location>
</feature>
<evidence type="ECO:0000313" key="2">
    <source>
        <dbReference type="EMBL" id="RMJ09662.1"/>
    </source>
</evidence>
<feature type="compositionally biased region" description="Basic and acidic residues" evidence="1">
    <location>
        <begin position="101"/>
        <end position="119"/>
    </location>
</feature>
<name>A0A3M2RWW7_9HYPO</name>
<accession>A0A3M2RWW7</accession>
<dbReference type="EMBL" id="NKUJ01000233">
    <property type="protein sequence ID" value="RMJ09662.1"/>
    <property type="molecule type" value="Genomic_DNA"/>
</dbReference>
<feature type="region of interest" description="Disordered" evidence="1">
    <location>
        <begin position="88"/>
        <end position="119"/>
    </location>
</feature>
<dbReference type="Proteomes" id="UP000277212">
    <property type="component" value="Unassembled WGS sequence"/>
</dbReference>
<feature type="compositionally biased region" description="Polar residues" evidence="1">
    <location>
        <begin position="1"/>
        <end position="20"/>
    </location>
</feature>
<dbReference type="OrthoDB" id="3563866at2759"/>
<evidence type="ECO:0000313" key="3">
    <source>
        <dbReference type="Proteomes" id="UP000277212"/>
    </source>
</evidence>
<keyword evidence="3" id="KW-1185">Reference proteome</keyword>
<protein>
    <submittedName>
        <fullName evidence="2">Uncharacterized protein</fullName>
    </submittedName>
</protein>